<evidence type="ECO:0000259" key="1">
    <source>
        <dbReference type="Pfam" id="PF19745"/>
    </source>
</evidence>
<dbReference type="PANTHER" id="PTHR13132">
    <property type="entry name" value="ALPHA- 1,6 -FUCOSYLTRANSFERASE"/>
    <property type="match status" value="1"/>
</dbReference>
<accession>A0AAD7XIZ1</accession>
<dbReference type="Proteomes" id="UP001230188">
    <property type="component" value="Unassembled WGS sequence"/>
</dbReference>
<reference evidence="2" key="1">
    <citation type="submission" date="2023-01" db="EMBL/GenBank/DDBJ databases">
        <title>Metagenome sequencing of chrysophaentin producing Chrysophaeum taylorii.</title>
        <authorList>
            <person name="Davison J."/>
            <person name="Bewley C."/>
        </authorList>
    </citation>
    <scope>NUCLEOTIDE SEQUENCE</scope>
    <source>
        <strain evidence="2">NIES-1699</strain>
    </source>
</reference>
<dbReference type="GO" id="GO:0006487">
    <property type="term" value="P:protein N-linked glycosylation"/>
    <property type="evidence" value="ECO:0007669"/>
    <property type="project" value="TreeGrafter"/>
</dbReference>
<dbReference type="PANTHER" id="PTHR13132:SF29">
    <property type="entry name" value="ALPHA-(1,6)-FUCOSYLTRANSFERASE"/>
    <property type="match status" value="1"/>
</dbReference>
<keyword evidence="3" id="KW-1185">Reference proteome</keyword>
<evidence type="ECO:0000313" key="3">
    <source>
        <dbReference type="Proteomes" id="UP001230188"/>
    </source>
</evidence>
<dbReference type="AlphaFoldDB" id="A0AAD7XIZ1"/>
<dbReference type="Gene3D" id="3.40.50.11350">
    <property type="match status" value="1"/>
</dbReference>
<sequence length="391" mass="43120">MRSSRGGDTSLCSPWVAGVVEERSMFLPAIPQASSSSSSSSFDPDAETLRSRLREVGSRCHKPFYAEGGNNAWGSHVNSLVFPLAYALSRNRTALSPSLGAYANGSCATFACLFRPLASDECEKNRRLRACPPKKKLFSCPRRRRLLASGCEAEVECAVPSLRAAAMKKGEFSHAVRGAAALPAAFQHRGHFWFVSQLLHWLLRPNELTRGLVRRRAAEIGLGAAVRRPLIGVHVRRGDSCRPTQEKKKARRCTGFDDYWHHVVALKHRYAAKSVFLATDDAEVASAARNASTLEFPVIVSSSHPVSWDAVLGKQEFLDRTRVLREIVTDIALLARSDAFVGKFTSNVDRIAYALLAARSNCLKPFVSLDSLWCHDWSNPVGRSIYGTFLC</sequence>
<name>A0AAD7XIZ1_9STRA</name>
<dbReference type="Pfam" id="PF19745">
    <property type="entry name" value="FUT8_N_cat"/>
    <property type="match status" value="1"/>
</dbReference>
<protein>
    <recommendedName>
        <fullName evidence="1">Alpha-(1,6)-fucosyltransferase N- and catalytic domain-containing protein</fullName>
    </recommendedName>
</protein>
<evidence type="ECO:0000313" key="2">
    <source>
        <dbReference type="EMBL" id="KAJ8600091.1"/>
    </source>
</evidence>
<dbReference type="GO" id="GO:0046921">
    <property type="term" value="F:alpha-(1-&gt;6)-fucosyltransferase activity"/>
    <property type="evidence" value="ECO:0007669"/>
    <property type="project" value="TreeGrafter"/>
</dbReference>
<feature type="domain" description="Alpha-(1,6)-fucosyltransferase N- and catalytic" evidence="1">
    <location>
        <begin position="191"/>
        <end position="371"/>
    </location>
</feature>
<dbReference type="EMBL" id="JAQMWT010000529">
    <property type="protein sequence ID" value="KAJ8600091.1"/>
    <property type="molecule type" value="Genomic_DNA"/>
</dbReference>
<organism evidence="2 3">
    <name type="scientific">Chrysophaeum taylorii</name>
    <dbReference type="NCBI Taxonomy" id="2483200"/>
    <lineage>
        <taxon>Eukaryota</taxon>
        <taxon>Sar</taxon>
        <taxon>Stramenopiles</taxon>
        <taxon>Ochrophyta</taxon>
        <taxon>Pelagophyceae</taxon>
        <taxon>Pelagomonadales</taxon>
        <taxon>Pelagomonadaceae</taxon>
        <taxon>Chrysophaeum</taxon>
    </lineage>
</organism>
<proteinExistence type="predicted"/>
<gene>
    <name evidence="2" type="ORF">CTAYLR_003441</name>
</gene>
<comment type="caution">
    <text evidence="2">The sequence shown here is derived from an EMBL/GenBank/DDBJ whole genome shotgun (WGS) entry which is preliminary data.</text>
</comment>
<dbReference type="InterPro" id="IPR045573">
    <property type="entry name" value="Fut8_N_cat"/>
</dbReference>